<accession>A0ABM8YE30</accession>
<reference evidence="2 3" key="1">
    <citation type="submission" date="2021-10" db="EMBL/GenBank/DDBJ databases">
        <authorList>
            <person name="Criscuolo A."/>
        </authorList>
    </citation>
    <scope>NUCLEOTIDE SEQUENCE [LARGE SCALE GENOMIC DNA]</scope>
    <source>
        <strain evidence="3">CIP 111899</strain>
    </source>
</reference>
<dbReference type="RefSeq" id="WP_230576066.1">
    <property type="nucleotide sequence ID" value="NZ_CAKJTI010000021.1"/>
</dbReference>
<evidence type="ECO:0000313" key="3">
    <source>
        <dbReference type="Proteomes" id="UP000789423"/>
    </source>
</evidence>
<keyword evidence="3" id="KW-1185">Reference proteome</keyword>
<dbReference type="InterPro" id="IPR050312">
    <property type="entry name" value="IolE/XylAMocC-like"/>
</dbReference>
<dbReference type="PANTHER" id="PTHR12110">
    <property type="entry name" value="HYDROXYPYRUVATE ISOMERASE"/>
    <property type="match status" value="1"/>
</dbReference>
<name>A0ABM8YE30_9BACI</name>
<feature type="domain" description="Xylose isomerase-like TIM barrel" evidence="1">
    <location>
        <begin position="26"/>
        <end position="233"/>
    </location>
</feature>
<dbReference type="PANTHER" id="PTHR12110:SF53">
    <property type="entry name" value="BLR5974 PROTEIN"/>
    <property type="match status" value="1"/>
</dbReference>
<dbReference type="Proteomes" id="UP000789423">
    <property type="component" value="Unassembled WGS sequence"/>
</dbReference>
<dbReference type="InterPro" id="IPR013022">
    <property type="entry name" value="Xyl_isomerase-like_TIM-brl"/>
</dbReference>
<dbReference type="Gene3D" id="3.20.20.150">
    <property type="entry name" value="Divalent-metal-dependent TIM barrel enzymes"/>
    <property type="match status" value="1"/>
</dbReference>
<proteinExistence type="predicted"/>
<evidence type="ECO:0000259" key="1">
    <source>
        <dbReference type="Pfam" id="PF01261"/>
    </source>
</evidence>
<protein>
    <recommendedName>
        <fullName evidence="1">Xylose isomerase-like TIM barrel domain-containing protein</fullName>
    </recommendedName>
</protein>
<evidence type="ECO:0000313" key="2">
    <source>
        <dbReference type="EMBL" id="CAG9614059.1"/>
    </source>
</evidence>
<sequence length="329" mass="37408">MKIGLETESYHLFFHNNRMDIFDFIRKTAELGLDGVQINIITNEADKNLHPEWGVLGGNDPDHLKKVRNEIQKYGLYAEIDTRGTDIEHLTKVIDIANQIGADVIRTYVCVGEYDAEKMAKAPEELKQIVPLLKQYRIKLGVENHEEETTAEVIKIIKEVNSPWVGAHCDLGNGMMAWEDPVEAVRNLAPYAYTTHFKDHIVIHDGEDHIVCGVPAGTGNIDLEECFKILVNESTLTRINVEMCFPYVAPFKRPKGTGGVYEVGEGAFKVEKPPYDLHVITPADYYYPPEHLLEKMLEDQEKGVQQSVEYVLALREKYCRQKNSNEMTS</sequence>
<dbReference type="SUPFAM" id="SSF51658">
    <property type="entry name" value="Xylose isomerase-like"/>
    <property type="match status" value="1"/>
</dbReference>
<dbReference type="Pfam" id="PF01261">
    <property type="entry name" value="AP_endonuc_2"/>
    <property type="match status" value="1"/>
</dbReference>
<gene>
    <name evidence="2" type="ORF">BACCIP111899_03286</name>
</gene>
<dbReference type="InterPro" id="IPR036237">
    <property type="entry name" value="Xyl_isomerase-like_sf"/>
</dbReference>
<organism evidence="2 3">
    <name type="scientific">Bacillus rhizoplanae</name>
    <dbReference type="NCBI Taxonomy" id="2880966"/>
    <lineage>
        <taxon>Bacteria</taxon>
        <taxon>Bacillati</taxon>
        <taxon>Bacillota</taxon>
        <taxon>Bacilli</taxon>
        <taxon>Bacillales</taxon>
        <taxon>Bacillaceae</taxon>
        <taxon>Bacillus</taxon>
    </lineage>
</organism>
<dbReference type="EMBL" id="CAKJTI010000021">
    <property type="protein sequence ID" value="CAG9614059.1"/>
    <property type="molecule type" value="Genomic_DNA"/>
</dbReference>
<comment type="caution">
    <text evidence="2">The sequence shown here is derived from an EMBL/GenBank/DDBJ whole genome shotgun (WGS) entry which is preliminary data.</text>
</comment>